<dbReference type="GO" id="GO:0003824">
    <property type="term" value="F:catalytic activity"/>
    <property type="evidence" value="ECO:0007669"/>
    <property type="project" value="InterPro"/>
</dbReference>
<dbReference type="GO" id="GO:0051536">
    <property type="term" value="F:iron-sulfur cluster binding"/>
    <property type="evidence" value="ECO:0007669"/>
    <property type="project" value="InterPro"/>
</dbReference>
<dbReference type="CDD" id="cd01335">
    <property type="entry name" value="Radical_SAM"/>
    <property type="match status" value="1"/>
</dbReference>
<feature type="domain" description="Radical SAM core" evidence="1">
    <location>
        <begin position="235"/>
        <end position="468"/>
    </location>
</feature>
<dbReference type="InterPro" id="IPR023404">
    <property type="entry name" value="rSAM_horseshoe"/>
</dbReference>
<accession>A0A1X7DQB1</accession>
<dbReference type="RefSeq" id="WP_085101957.1">
    <property type="nucleotide sequence ID" value="NZ_FWZU01000003.1"/>
</dbReference>
<dbReference type="InterPro" id="IPR023862">
    <property type="entry name" value="CHP03960_rSAM"/>
</dbReference>
<dbReference type="PANTHER" id="PTHR42731:SF1">
    <property type="entry name" value="RADICAL SAM DOMAIN PROTEIN"/>
    <property type="match status" value="1"/>
</dbReference>
<dbReference type="InterPro" id="IPR007197">
    <property type="entry name" value="rSAM"/>
</dbReference>
<dbReference type="PANTHER" id="PTHR42731">
    <property type="entry name" value="SLL1084 PROTEIN"/>
    <property type="match status" value="1"/>
</dbReference>
<dbReference type="SFLD" id="SFLDS00029">
    <property type="entry name" value="Radical_SAM"/>
    <property type="match status" value="1"/>
</dbReference>
<evidence type="ECO:0000313" key="3">
    <source>
        <dbReference type="Proteomes" id="UP000192906"/>
    </source>
</evidence>
<name>A0A1X7DQB1_9BACT</name>
<dbReference type="Pfam" id="PF19864">
    <property type="entry name" value="Radical_SAM_N2"/>
    <property type="match status" value="1"/>
</dbReference>
<dbReference type="SFLD" id="SFLDG01082">
    <property type="entry name" value="B12-binding_domain_containing"/>
    <property type="match status" value="1"/>
</dbReference>
<dbReference type="NCBIfam" id="TIGR03960">
    <property type="entry name" value="rSAM_fuse_unch"/>
    <property type="match status" value="1"/>
</dbReference>
<dbReference type="PROSITE" id="PS51918">
    <property type="entry name" value="RADICAL_SAM"/>
    <property type="match status" value="1"/>
</dbReference>
<dbReference type="InterPro" id="IPR045784">
    <property type="entry name" value="Radical_SAM_N2"/>
</dbReference>
<sequence length="837" mass="95137">MKKLLPLLTRPTRYLGSEWGTVHKDLTTVKAHIALGFPDLYEIGMSYLGQKILYEIVNKIPEFYAERAYVPCEETAGIMREHGELLCTMESDTPLKEIDAVGVSLTHELCYTNVLYMLDLAGIPLKSADRAEDCPLIIAGGGACFNAEPMADFLDVMMIGDGEESIISVLETIADCKEKGLSRADKLTALSKLPGIYIPSFFDPENPGDFMVEKAIVDDLNPIDFPKDQVLPYGNAIHDRLTLEIARGCTRGCRFCQAGIIYRPVRERTPEVLNNTMMQGLDETGYEETSLLSLSTGDYSALDTLFAKSFDHCAAEQISISLPSLRVGSLSQPIMERIATIRRTGATLAPEAGSQRLRDVINKGITEQGLLDHSLMLFENGWQSIKLYFMIGLPTETFEDLDAMLDLCLKVRDIAGPHVKLMQITAAISPFVPKPHTPFQWEQQISLAEINERLDYLRSKFSKYKRIKLKFHIPRMSFLEGIFSRGDRRLGPVIQKAYERGALFSSWKDHLNLDPYLEAMKEEGLTPEEFLAERPVESRLPWDHISSGVSKKFLLTERERGFKGKITQDCRYEECRNCGICEFDGRKSLLTKQAAVKDIRHKMVFTQRDQANEDIPPYIPKEKPDLGLKGSHFRVWYTKIGTTAYLSQLDLQPVFERAIRRAKLPLTFSQGFHPMPRISFGRALPVAVESQAEWMNIMFRTEIHESELVKELNKQMPIGIVIIKADTLSLSHKQEQPQVEDFIISFRGDDEKTAQRVAKWREYLESEEYLIQHKVKKGFKEKNARACLSSYEDLGHNTIKMTFDWTDLYISPTKIIAAICPETTLLDYSLIKTDQRF</sequence>
<evidence type="ECO:0000313" key="2">
    <source>
        <dbReference type="EMBL" id="SMF18995.1"/>
    </source>
</evidence>
<dbReference type="Gene3D" id="3.80.30.20">
    <property type="entry name" value="tm_1862 like domain"/>
    <property type="match status" value="1"/>
</dbReference>
<dbReference type="STRING" id="1519643.SAMN06295933_2126"/>
<reference evidence="3" key="1">
    <citation type="submission" date="2017-04" db="EMBL/GenBank/DDBJ databases">
        <authorList>
            <person name="Varghese N."/>
            <person name="Submissions S."/>
        </authorList>
    </citation>
    <scope>NUCLEOTIDE SEQUENCE [LARGE SCALE GENOMIC DNA]</scope>
    <source>
        <strain evidence="3">K3S</strain>
    </source>
</reference>
<gene>
    <name evidence="2" type="ORF">SAMN06295933_2126</name>
</gene>
<keyword evidence="3" id="KW-1185">Reference proteome</keyword>
<dbReference type="NCBIfam" id="TIGR03936">
    <property type="entry name" value="sam_1_link_chp"/>
    <property type="match status" value="1"/>
</dbReference>
<evidence type="ECO:0000259" key="1">
    <source>
        <dbReference type="PROSITE" id="PS51918"/>
    </source>
</evidence>
<dbReference type="OrthoDB" id="9806827at2"/>
<dbReference type="Pfam" id="PF10105">
    <property type="entry name" value="DUF2344"/>
    <property type="match status" value="1"/>
</dbReference>
<proteinExistence type="predicted"/>
<dbReference type="InterPro" id="IPR006638">
    <property type="entry name" value="Elp3/MiaA/NifB-like_rSAM"/>
</dbReference>
<dbReference type="AlphaFoldDB" id="A0A1X7DQB1"/>
<organism evidence="2 3">
    <name type="scientific">Desulfovibrio gilichinskyi</name>
    <dbReference type="NCBI Taxonomy" id="1519643"/>
    <lineage>
        <taxon>Bacteria</taxon>
        <taxon>Pseudomonadati</taxon>
        <taxon>Thermodesulfobacteriota</taxon>
        <taxon>Desulfovibrionia</taxon>
        <taxon>Desulfovibrionales</taxon>
        <taxon>Desulfovibrionaceae</taxon>
        <taxon>Desulfovibrio</taxon>
    </lineage>
</organism>
<dbReference type="InterPro" id="IPR018768">
    <property type="entry name" value="DUF2344"/>
</dbReference>
<dbReference type="EMBL" id="FWZU01000003">
    <property type="protein sequence ID" value="SMF18995.1"/>
    <property type="molecule type" value="Genomic_DNA"/>
</dbReference>
<protein>
    <submittedName>
        <fullName evidence="2">Radical SAM-linked protein/radical SAM family uncharacterized protein</fullName>
    </submittedName>
</protein>
<dbReference type="InterPro" id="IPR058240">
    <property type="entry name" value="rSAM_sf"/>
</dbReference>
<dbReference type="SMART" id="SM00729">
    <property type="entry name" value="Elp3"/>
    <property type="match status" value="1"/>
</dbReference>
<dbReference type="SUPFAM" id="SSF102114">
    <property type="entry name" value="Radical SAM enzymes"/>
    <property type="match status" value="1"/>
</dbReference>
<dbReference type="Pfam" id="PF04055">
    <property type="entry name" value="Radical_SAM"/>
    <property type="match status" value="1"/>
</dbReference>
<dbReference type="Proteomes" id="UP000192906">
    <property type="component" value="Unassembled WGS sequence"/>
</dbReference>